<sequence>MPSSRLTFTPPLPDETLKALGTEPSPLSVYLAVPSTTKFQTILRDVLSSIDYDQTPTQTVTFLLSRGCPAGGPLMEFTKPSHLSRTHEQELEAVVEFSVYPMHLKGQGGETSYIDHIYGSVDAAKEVADVKVTQERLCAVLEGALHDVLDSLRRIWDYGAKYQEKDAEGNGTGEGEGHVVVQGVIRVQRAK</sequence>
<proteinExistence type="predicted"/>
<dbReference type="EMBL" id="ML119661">
    <property type="protein sequence ID" value="RPA83956.1"/>
    <property type="molecule type" value="Genomic_DNA"/>
</dbReference>
<name>A0A3N4IEF3_ASCIM</name>
<organism evidence="2 3">
    <name type="scientific">Ascobolus immersus RN42</name>
    <dbReference type="NCBI Taxonomy" id="1160509"/>
    <lineage>
        <taxon>Eukaryota</taxon>
        <taxon>Fungi</taxon>
        <taxon>Dikarya</taxon>
        <taxon>Ascomycota</taxon>
        <taxon>Pezizomycotina</taxon>
        <taxon>Pezizomycetes</taxon>
        <taxon>Pezizales</taxon>
        <taxon>Ascobolaceae</taxon>
        <taxon>Ascobolus</taxon>
    </lineage>
</organism>
<dbReference type="Proteomes" id="UP000275078">
    <property type="component" value="Unassembled WGS sequence"/>
</dbReference>
<feature type="domain" description="Thiamin/hydroxymethyl pyrimidine-binding YkoF putative" evidence="1">
    <location>
        <begin position="93"/>
        <end position="160"/>
    </location>
</feature>
<dbReference type="AlphaFoldDB" id="A0A3N4IEF3"/>
<accession>A0A3N4IEF3</accession>
<protein>
    <recommendedName>
        <fullName evidence="1">Thiamin/hydroxymethyl pyrimidine-binding YkoF putative domain-containing protein</fullName>
    </recommendedName>
</protein>
<dbReference type="InterPro" id="IPR011522">
    <property type="entry name" value="Thiamin/HMP-bd_put_YkoF"/>
</dbReference>
<evidence type="ECO:0000313" key="3">
    <source>
        <dbReference type="Proteomes" id="UP000275078"/>
    </source>
</evidence>
<evidence type="ECO:0000259" key="1">
    <source>
        <dbReference type="Pfam" id="PF07615"/>
    </source>
</evidence>
<keyword evidence="3" id="KW-1185">Reference proteome</keyword>
<dbReference type="Pfam" id="PF07615">
    <property type="entry name" value="Ykof"/>
    <property type="match status" value="1"/>
</dbReference>
<dbReference type="Gene3D" id="3.30.70.930">
    <property type="match status" value="1"/>
</dbReference>
<gene>
    <name evidence="2" type="ORF">BJ508DRAFT_412996</name>
</gene>
<dbReference type="InterPro" id="IPR029756">
    <property type="entry name" value="MTH1187/YkoF-like"/>
</dbReference>
<reference evidence="2 3" key="1">
    <citation type="journal article" date="2018" name="Nat. Ecol. Evol.">
        <title>Pezizomycetes genomes reveal the molecular basis of ectomycorrhizal truffle lifestyle.</title>
        <authorList>
            <person name="Murat C."/>
            <person name="Payen T."/>
            <person name="Noel B."/>
            <person name="Kuo A."/>
            <person name="Morin E."/>
            <person name="Chen J."/>
            <person name="Kohler A."/>
            <person name="Krizsan K."/>
            <person name="Balestrini R."/>
            <person name="Da Silva C."/>
            <person name="Montanini B."/>
            <person name="Hainaut M."/>
            <person name="Levati E."/>
            <person name="Barry K.W."/>
            <person name="Belfiori B."/>
            <person name="Cichocki N."/>
            <person name="Clum A."/>
            <person name="Dockter R.B."/>
            <person name="Fauchery L."/>
            <person name="Guy J."/>
            <person name="Iotti M."/>
            <person name="Le Tacon F."/>
            <person name="Lindquist E.A."/>
            <person name="Lipzen A."/>
            <person name="Malagnac F."/>
            <person name="Mello A."/>
            <person name="Molinier V."/>
            <person name="Miyauchi S."/>
            <person name="Poulain J."/>
            <person name="Riccioni C."/>
            <person name="Rubini A."/>
            <person name="Sitrit Y."/>
            <person name="Splivallo R."/>
            <person name="Traeger S."/>
            <person name="Wang M."/>
            <person name="Zifcakova L."/>
            <person name="Wipf D."/>
            <person name="Zambonelli A."/>
            <person name="Paolocci F."/>
            <person name="Nowrousian M."/>
            <person name="Ottonello S."/>
            <person name="Baldrian P."/>
            <person name="Spatafora J.W."/>
            <person name="Henrissat B."/>
            <person name="Nagy L.G."/>
            <person name="Aury J.M."/>
            <person name="Wincker P."/>
            <person name="Grigoriev I.V."/>
            <person name="Bonfante P."/>
            <person name="Martin F.M."/>
        </authorList>
    </citation>
    <scope>NUCLEOTIDE SEQUENCE [LARGE SCALE GENOMIC DNA]</scope>
    <source>
        <strain evidence="2 3">RN42</strain>
    </source>
</reference>
<evidence type="ECO:0000313" key="2">
    <source>
        <dbReference type="EMBL" id="RPA83956.1"/>
    </source>
</evidence>
<dbReference type="SUPFAM" id="SSF89957">
    <property type="entry name" value="MTH1187/YkoF-like"/>
    <property type="match status" value="1"/>
</dbReference>